<proteinExistence type="predicted"/>
<dbReference type="Ensembl" id="ENSCPGT00000030223.1">
    <property type="protein sequence ID" value="ENSCPGP00000027686.1"/>
    <property type="gene ID" value="ENSCPGG00000019091.1"/>
</dbReference>
<feature type="region of interest" description="Disordered" evidence="1">
    <location>
        <begin position="1"/>
        <end position="57"/>
    </location>
</feature>
<keyword evidence="3" id="KW-1185">Reference proteome</keyword>
<evidence type="ECO:0000313" key="3">
    <source>
        <dbReference type="Proteomes" id="UP000694419"/>
    </source>
</evidence>
<evidence type="ECO:0000313" key="2">
    <source>
        <dbReference type="Ensembl" id="ENSCPGP00000027686.1"/>
    </source>
</evidence>
<evidence type="ECO:0000256" key="1">
    <source>
        <dbReference type="SAM" id="MobiDB-lite"/>
    </source>
</evidence>
<dbReference type="Proteomes" id="UP000694419">
    <property type="component" value="Unplaced"/>
</dbReference>
<sequence length="118" mass="12696">MAQDPISAPAPVTLQQGWSPAPCSPALLGHGPMTQPTTCPRELPVPPAPRQGDFGVPNLHEQRCFLKGWGSAPKSLSVSGSRHRKAFPRQRLMATFWSELVCVQMSSRVKAGAVNPIT</sequence>
<name>A0A8C3KQX3_9CHAR</name>
<protein>
    <submittedName>
        <fullName evidence="2">Uncharacterized protein</fullName>
    </submittedName>
</protein>
<reference evidence="2" key="2">
    <citation type="submission" date="2025-09" db="UniProtKB">
        <authorList>
            <consortium name="Ensembl"/>
        </authorList>
    </citation>
    <scope>IDENTIFICATION</scope>
</reference>
<accession>A0A8C3KQX3</accession>
<organism evidence="2 3">
    <name type="scientific">Calidris pygmaea</name>
    <name type="common">Spoon-billed sandpiper</name>
    <dbReference type="NCBI Taxonomy" id="425635"/>
    <lineage>
        <taxon>Eukaryota</taxon>
        <taxon>Metazoa</taxon>
        <taxon>Chordata</taxon>
        <taxon>Craniata</taxon>
        <taxon>Vertebrata</taxon>
        <taxon>Euteleostomi</taxon>
        <taxon>Archelosauria</taxon>
        <taxon>Archosauria</taxon>
        <taxon>Dinosauria</taxon>
        <taxon>Saurischia</taxon>
        <taxon>Theropoda</taxon>
        <taxon>Coelurosauria</taxon>
        <taxon>Aves</taxon>
        <taxon>Neognathae</taxon>
        <taxon>Neoaves</taxon>
        <taxon>Charadriiformes</taxon>
        <taxon>Scolopacidae</taxon>
        <taxon>Calidris</taxon>
    </lineage>
</organism>
<dbReference type="AlphaFoldDB" id="A0A8C3KQX3"/>
<reference evidence="2" key="1">
    <citation type="submission" date="2025-08" db="UniProtKB">
        <authorList>
            <consortium name="Ensembl"/>
        </authorList>
    </citation>
    <scope>IDENTIFICATION</scope>
</reference>